<dbReference type="Pfam" id="PF00126">
    <property type="entry name" value="HTH_1"/>
    <property type="match status" value="1"/>
</dbReference>
<dbReference type="InterPro" id="IPR036390">
    <property type="entry name" value="WH_DNA-bd_sf"/>
</dbReference>
<dbReference type="InterPro" id="IPR000847">
    <property type="entry name" value="LysR_HTH_N"/>
</dbReference>
<dbReference type="PRINTS" id="PR00039">
    <property type="entry name" value="HTHLYSR"/>
</dbReference>
<comment type="caution">
    <text evidence="6">The sequence shown here is derived from an EMBL/GenBank/DDBJ whole genome shotgun (WGS) entry which is preliminary data.</text>
</comment>
<comment type="similarity">
    <text evidence="1">Belongs to the LysR transcriptional regulatory family.</text>
</comment>
<evidence type="ECO:0000313" key="7">
    <source>
        <dbReference type="Proteomes" id="UP001209317"/>
    </source>
</evidence>
<dbReference type="SUPFAM" id="SSF46785">
    <property type="entry name" value="Winged helix' DNA-binding domain"/>
    <property type="match status" value="1"/>
</dbReference>
<organism evidence="6 7">
    <name type="scientific">Haoranjiania flava</name>
    <dbReference type="NCBI Taxonomy" id="1856322"/>
    <lineage>
        <taxon>Bacteria</taxon>
        <taxon>Pseudomonadati</taxon>
        <taxon>Bacteroidota</taxon>
        <taxon>Chitinophagia</taxon>
        <taxon>Chitinophagales</taxon>
        <taxon>Chitinophagaceae</taxon>
        <taxon>Haoranjiania</taxon>
    </lineage>
</organism>
<dbReference type="AlphaFoldDB" id="A0AAE3IL47"/>
<keyword evidence="7" id="KW-1185">Reference proteome</keyword>
<dbReference type="PANTHER" id="PTHR30126">
    <property type="entry name" value="HTH-TYPE TRANSCRIPTIONAL REGULATOR"/>
    <property type="match status" value="1"/>
</dbReference>
<dbReference type="Pfam" id="PF03466">
    <property type="entry name" value="LysR_substrate"/>
    <property type="match status" value="1"/>
</dbReference>
<feature type="domain" description="HTH lysR-type" evidence="5">
    <location>
        <begin position="1"/>
        <end position="57"/>
    </location>
</feature>
<gene>
    <name evidence="6" type="ORF">OD355_04880</name>
</gene>
<dbReference type="Gene3D" id="3.40.190.290">
    <property type="match status" value="1"/>
</dbReference>
<dbReference type="PROSITE" id="PS50931">
    <property type="entry name" value="HTH_LYSR"/>
    <property type="match status" value="1"/>
</dbReference>
<dbReference type="GO" id="GO:0000976">
    <property type="term" value="F:transcription cis-regulatory region binding"/>
    <property type="evidence" value="ECO:0007669"/>
    <property type="project" value="TreeGrafter"/>
</dbReference>
<dbReference type="EMBL" id="JAOTPL010000005">
    <property type="protein sequence ID" value="MCU7693849.1"/>
    <property type="molecule type" value="Genomic_DNA"/>
</dbReference>
<reference evidence="6" key="1">
    <citation type="submission" date="2022-10" db="EMBL/GenBank/DDBJ databases">
        <authorList>
            <person name="Kim H.S."/>
            <person name="Kim J.-S."/>
            <person name="Suh M.K."/>
            <person name="Eom M.K."/>
            <person name="Lee J.-S."/>
        </authorList>
    </citation>
    <scope>NUCLEOTIDE SEQUENCE</scope>
    <source>
        <strain evidence="6">LIP-5</strain>
    </source>
</reference>
<evidence type="ECO:0000259" key="5">
    <source>
        <dbReference type="PROSITE" id="PS50931"/>
    </source>
</evidence>
<protein>
    <submittedName>
        <fullName evidence="6">LysR family transcriptional regulator</fullName>
    </submittedName>
</protein>
<dbReference type="SUPFAM" id="SSF53850">
    <property type="entry name" value="Periplasmic binding protein-like II"/>
    <property type="match status" value="1"/>
</dbReference>
<evidence type="ECO:0000256" key="4">
    <source>
        <dbReference type="ARBA" id="ARBA00023163"/>
    </source>
</evidence>
<evidence type="ECO:0000256" key="1">
    <source>
        <dbReference type="ARBA" id="ARBA00009437"/>
    </source>
</evidence>
<evidence type="ECO:0000313" key="6">
    <source>
        <dbReference type="EMBL" id="MCU7693849.1"/>
    </source>
</evidence>
<name>A0AAE3IL47_9BACT</name>
<dbReference type="InterPro" id="IPR005119">
    <property type="entry name" value="LysR_subst-bd"/>
</dbReference>
<dbReference type="GO" id="GO:0003700">
    <property type="term" value="F:DNA-binding transcription factor activity"/>
    <property type="evidence" value="ECO:0007669"/>
    <property type="project" value="InterPro"/>
</dbReference>
<proteinExistence type="inferred from homology"/>
<dbReference type="InterPro" id="IPR036388">
    <property type="entry name" value="WH-like_DNA-bd_sf"/>
</dbReference>
<evidence type="ECO:0000256" key="3">
    <source>
        <dbReference type="ARBA" id="ARBA00023125"/>
    </source>
</evidence>
<keyword evidence="3" id="KW-0238">DNA-binding</keyword>
<keyword evidence="4" id="KW-0804">Transcription</keyword>
<dbReference type="Proteomes" id="UP001209317">
    <property type="component" value="Unassembled WGS sequence"/>
</dbReference>
<dbReference type="RefSeq" id="WP_263037337.1">
    <property type="nucleotide sequence ID" value="NZ_JAOTPL010000005.1"/>
</dbReference>
<dbReference type="FunFam" id="1.10.10.10:FF:000001">
    <property type="entry name" value="LysR family transcriptional regulator"/>
    <property type="match status" value="1"/>
</dbReference>
<accession>A0AAE3IL47</accession>
<sequence>MNYKLKIFKAVAQTQSFSLAAKQLHISQPAVSKCIKNLEEMYGKAFFERNANSIYLTKEGVLFREYAERIIQLYEELEDEFLGEKIFSNEVSIGASTTIANYILPKLLIAIQKNYPELKINLVVGNTFDIQQAVLKKEINLGIVEGDNHNTRLQYSKFLEDELVVVSKYNQEDADTISLTGFINLPIVGREVGSGTREVIENALQKHNLSISEYHAVLGSTESIKNYLLNSNVFSILSIHSVEQELKSGQIRIIDVDELEIKRWLFFITRQGYQSKLTTKIQNLLSNTYNQKE</sequence>
<dbReference type="Gene3D" id="1.10.10.10">
    <property type="entry name" value="Winged helix-like DNA-binding domain superfamily/Winged helix DNA-binding domain"/>
    <property type="match status" value="1"/>
</dbReference>
<dbReference type="PANTHER" id="PTHR30126:SF39">
    <property type="entry name" value="HTH-TYPE TRANSCRIPTIONAL REGULATOR CYSL"/>
    <property type="match status" value="1"/>
</dbReference>
<keyword evidence="2" id="KW-0805">Transcription regulation</keyword>
<evidence type="ECO:0000256" key="2">
    <source>
        <dbReference type="ARBA" id="ARBA00023015"/>
    </source>
</evidence>